<dbReference type="SUPFAM" id="SSF51905">
    <property type="entry name" value="FAD/NAD(P)-binding domain"/>
    <property type="match status" value="1"/>
</dbReference>
<feature type="domain" description="VTT" evidence="13">
    <location>
        <begin position="73"/>
        <end position="186"/>
    </location>
</feature>
<dbReference type="InterPro" id="IPR004099">
    <property type="entry name" value="Pyr_nucl-diS_OxRdtase_dimer"/>
</dbReference>
<dbReference type="FunFam" id="3.30.390.30:FF:000001">
    <property type="entry name" value="Dihydrolipoyl dehydrogenase"/>
    <property type="match status" value="1"/>
</dbReference>
<keyword evidence="15" id="KW-1185">Reference proteome</keyword>
<dbReference type="GO" id="GO:0016668">
    <property type="term" value="F:oxidoreductase activity, acting on a sulfur group of donors, NAD(P) as acceptor"/>
    <property type="evidence" value="ECO:0007669"/>
    <property type="project" value="InterPro"/>
</dbReference>
<dbReference type="PRINTS" id="PR00368">
    <property type="entry name" value="FADPNR"/>
</dbReference>
<feature type="transmembrane region" description="Helical" evidence="10">
    <location>
        <begin position="240"/>
        <end position="261"/>
    </location>
</feature>
<dbReference type="PANTHER" id="PTHR43014:SF2">
    <property type="entry name" value="MERCURIC REDUCTASE"/>
    <property type="match status" value="1"/>
</dbReference>
<dbReference type="PRINTS" id="PR00411">
    <property type="entry name" value="PNDRDTASEI"/>
</dbReference>
<evidence type="ECO:0000256" key="9">
    <source>
        <dbReference type="RuleBase" id="RU003691"/>
    </source>
</evidence>
<dbReference type="InterPro" id="IPR012999">
    <property type="entry name" value="Pyr_OxRdtase_I_AS"/>
</dbReference>
<keyword evidence="10" id="KW-0812">Transmembrane</keyword>
<feature type="transmembrane region" description="Helical" evidence="10">
    <location>
        <begin position="197"/>
        <end position="220"/>
    </location>
</feature>
<sequence>MRPTLIRALILILVALLISSYFWLDLGQYLSFDELRQRRDQLMAFTEQHFWGMLAAYMAIYILMAALSLPGAAILTLAGGALFGLVAGTIAVSFASSIGATLVFLAARFLFRDSIQQRFKQRLRAINAGVEKDGAFYLLALRLVPVFPFWVINLVMALTPIRAWTYYWVSQVGMLPATLVYINAGTQLGQIESTGDILSPGLIGAFALLGLLPLLLRLLLRILRNRKVYAGHQKPKSFDYNLIVLGAGSAGLVAAAIVATVKAKVALIEKHKMGGDCLNTGCVPSKALLRTARLVQQARESERFGIKSMSAEFSLADIMQRVRDIIRKVEPHDSPERYRAMGVDVIEGEGRLLSPWAVAVNGETKTAHSIILATGAEPLVPPIDGLTEIDYLTSDTVWALDALPRRLAVLGGGPIGAELAQAFARLGAKVTVIEMAERLLPREDPDASAQLMQRLEHEGLRLATGHQAKRFEAVGDGGRVICEHGGEEVSIEFDRVLIALGRKARTRGFGLEELGVRVSDRGTLETDPFLRTNFPNILVCGDVAGPYQFTHVAAHQAWFASINALLAPFWSIRADDRVIPWATFTEPEVARVGLNETEAQAQGIDYEVTRYGIDDLDRAITDSADAGFVKVLTAPGKDRILGATIVGAQAGELIAELILAMKHGLGLNKILGTIHIYPTMSEANRFAAGEWKKARKPERLLRLAERFFAWRRG</sequence>
<dbReference type="Pfam" id="PF07992">
    <property type="entry name" value="Pyr_redox_2"/>
    <property type="match status" value="1"/>
</dbReference>
<keyword evidence="4 9" id="KW-0274">FAD</keyword>
<dbReference type="SUPFAM" id="SSF55424">
    <property type="entry name" value="FAD/NAD-linked reductases, dimerisation (C-terminal) domain"/>
    <property type="match status" value="1"/>
</dbReference>
<name>A0AAJ0XAM0_9GAMM</name>
<feature type="transmembrane region" description="Helical" evidence="10">
    <location>
        <begin position="134"/>
        <end position="158"/>
    </location>
</feature>
<evidence type="ECO:0000259" key="11">
    <source>
        <dbReference type="Pfam" id="PF02852"/>
    </source>
</evidence>
<dbReference type="Pfam" id="PF09335">
    <property type="entry name" value="VTT_dom"/>
    <property type="match status" value="1"/>
</dbReference>
<evidence type="ECO:0000256" key="7">
    <source>
        <dbReference type="ARBA" id="ARBA00023157"/>
    </source>
</evidence>
<dbReference type="Proteomes" id="UP001296776">
    <property type="component" value="Unassembled WGS sequence"/>
</dbReference>
<keyword evidence="8 9" id="KW-0676">Redox-active center</keyword>
<keyword evidence="3 9" id="KW-0285">Flavoprotein</keyword>
<feature type="domain" description="FAD/NAD(P)-binding" evidence="12">
    <location>
        <begin position="240"/>
        <end position="557"/>
    </location>
</feature>
<evidence type="ECO:0000259" key="12">
    <source>
        <dbReference type="Pfam" id="PF07992"/>
    </source>
</evidence>
<evidence type="ECO:0000256" key="6">
    <source>
        <dbReference type="ARBA" id="ARBA00023002"/>
    </source>
</evidence>
<dbReference type="GO" id="GO:0005886">
    <property type="term" value="C:plasma membrane"/>
    <property type="evidence" value="ECO:0007669"/>
    <property type="project" value="UniProtKB-ARBA"/>
</dbReference>
<evidence type="ECO:0000256" key="8">
    <source>
        <dbReference type="ARBA" id="ARBA00023284"/>
    </source>
</evidence>
<dbReference type="InterPro" id="IPR032816">
    <property type="entry name" value="VTT_dom"/>
</dbReference>
<proteinExistence type="inferred from homology"/>
<keyword evidence="10" id="KW-0472">Membrane</keyword>
<evidence type="ECO:0000259" key="13">
    <source>
        <dbReference type="Pfam" id="PF09335"/>
    </source>
</evidence>
<evidence type="ECO:0000256" key="5">
    <source>
        <dbReference type="ARBA" id="ARBA00022857"/>
    </source>
</evidence>
<evidence type="ECO:0000313" key="14">
    <source>
        <dbReference type="EMBL" id="MBK1705483.1"/>
    </source>
</evidence>
<dbReference type="PANTHER" id="PTHR43014">
    <property type="entry name" value="MERCURIC REDUCTASE"/>
    <property type="match status" value="1"/>
</dbReference>
<evidence type="ECO:0000256" key="3">
    <source>
        <dbReference type="ARBA" id="ARBA00022630"/>
    </source>
</evidence>
<dbReference type="Gene3D" id="3.50.50.60">
    <property type="entry name" value="FAD/NAD(P)-binding domain"/>
    <property type="match status" value="2"/>
</dbReference>
<evidence type="ECO:0000256" key="2">
    <source>
        <dbReference type="ARBA" id="ARBA00007532"/>
    </source>
</evidence>
<reference evidence="14" key="2">
    <citation type="journal article" date="2020" name="Microorganisms">
        <title>Osmotic Adaptation and Compatible Solute Biosynthesis of Phototrophic Bacteria as Revealed from Genome Analyses.</title>
        <authorList>
            <person name="Imhoff J.F."/>
            <person name="Rahn T."/>
            <person name="Kunzel S."/>
            <person name="Keller A."/>
            <person name="Neulinger S.C."/>
        </authorList>
    </citation>
    <scope>NUCLEOTIDE SEQUENCE</scope>
    <source>
        <strain evidence="14">DSM 11080</strain>
    </source>
</reference>
<dbReference type="EMBL" id="NRSJ01000023">
    <property type="protein sequence ID" value="MBK1705483.1"/>
    <property type="molecule type" value="Genomic_DNA"/>
</dbReference>
<keyword evidence="5" id="KW-0521">NADP</keyword>
<dbReference type="GO" id="GO:0050660">
    <property type="term" value="F:flavin adenine dinucleotide binding"/>
    <property type="evidence" value="ECO:0007669"/>
    <property type="project" value="TreeGrafter"/>
</dbReference>
<dbReference type="InterPro" id="IPR016156">
    <property type="entry name" value="FAD/NAD-linked_Rdtase_dimer_sf"/>
</dbReference>
<accession>A0AAJ0XAM0</accession>
<dbReference type="Pfam" id="PF02852">
    <property type="entry name" value="Pyr_redox_dim"/>
    <property type="match status" value="1"/>
</dbReference>
<keyword evidence="10" id="KW-1133">Transmembrane helix</keyword>
<dbReference type="GO" id="GO:0003955">
    <property type="term" value="F:NAD(P)H dehydrogenase (quinone) activity"/>
    <property type="evidence" value="ECO:0007669"/>
    <property type="project" value="TreeGrafter"/>
</dbReference>
<keyword evidence="6 9" id="KW-0560">Oxidoreductase</keyword>
<keyword evidence="7" id="KW-1015">Disulfide bond</keyword>
<dbReference type="RefSeq" id="WP_200346698.1">
    <property type="nucleotide sequence ID" value="NZ_NRSJ01000023.1"/>
</dbReference>
<dbReference type="InterPro" id="IPR023753">
    <property type="entry name" value="FAD/NAD-binding_dom"/>
</dbReference>
<comment type="caution">
    <text evidence="14">The sequence shown here is derived from an EMBL/GenBank/DDBJ whole genome shotgun (WGS) entry which is preliminary data.</text>
</comment>
<reference evidence="14" key="1">
    <citation type="submission" date="2017-08" db="EMBL/GenBank/DDBJ databases">
        <authorList>
            <person name="Imhoff J.F."/>
            <person name="Rahn T."/>
            <person name="Kuenzel S."/>
            <person name="Neulinger S.C."/>
        </authorList>
    </citation>
    <scope>NUCLEOTIDE SEQUENCE</scope>
    <source>
        <strain evidence="14">DSM 11080</strain>
    </source>
</reference>
<feature type="transmembrane region" description="Helical" evidence="10">
    <location>
        <begin position="50"/>
        <end position="75"/>
    </location>
</feature>
<feature type="transmembrane region" description="Helical" evidence="10">
    <location>
        <begin position="6"/>
        <end position="30"/>
    </location>
</feature>
<dbReference type="Gene3D" id="3.30.390.30">
    <property type="match status" value="1"/>
</dbReference>
<comment type="cofactor">
    <cofactor evidence="1">
        <name>FAD</name>
        <dbReference type="ChEBI" id="CHEBI:57692"/>
    </cofactor>
</comment>
<organism evidence="14 15">
    <name type="scientific">Halochromatium glycolicum</name>
    <dbReference type="NCBI Taxonomy" id="85075"/>
    <lineage>
        <taxon>Bacteria</taxon>
        <taxon>Pseudomonadati</taxon>
        <taxon>Pseudomonadota</taxon>
        <taxon>Gammaproteobacteria</taxon>
        <taxon>Chromatiales</taxon>
        <taxon>Chromatiaceae</taxon>
        <taxon>Halochromatium</taxon>
    </lineage>
</organism>
<dbReference type="PROSITE" id="PS00076">
    <property type="entry name" value="PYRIDINE_REDOX_1"/>
    <property type="match status" value="1"/>
</dbReference>
<feature type="transmembrane region" description="Helical" evidence="10">
    <location>
        <begin position="81"/>
        <end position="111"/>
    </location>
</feature>
<evidence type="ECO:0000256" key="10">
    <source>
        <dbReference type="SAM" id="Phobius"/>
    </source>
</evidence>
<evidence type="ECO:0000256" key="1">
    <source>
        <dbReference type="ARBA" id="ARBA00001974"/>
    </source>
</evidence>
<feature type="domain" description="Pyridine nucleotide-disulphide oxidoreductase dimerisation" evidence="11">
    <location>
        <begin position="579"/>
        <end position="684"/>
    </location>
</feature>
<protein>
    <submittedName>
        <fullName evidence="14">Pyridine nucleotide-disulfide oxidoreductase</fullName>
    </submittedName>
</protein>
<gene>
    <name evidence="14" type="ORF">CKO40_13205</name>
</gene>
<comment type="similarity">
    <text evidence="2 9">Belongs to the class-I pyridine nucleotide-disulfide oxidoreductase family.</text>
</comment>
<dbReference type="AlphaFoldDB" id="A0AAJ0XAM0"/>
<evidence type="ECO:0000313" key="15">
    <source>
        <dbReference type="Proteomes" id="UP001296776"/>
    </source>
</evidence>
<evidence type="ECO:0000256" key="4">
    <source>
        <dbReference type="ARBA" id="ARBA00022827"/>
    </source>
</evidence>
<dbReference type="InterPro" id="IPR036188">
    <property type="entry name" value="FAD/NAD-bd_sf"/>
</dbReference>